<evidence type="ECO:0000313" key="2">
    <source>
        <dbReference type="EMBL" id="MBE1533294.1"/>
    </source>
</evidence>
<name>A0ABR9JSB9_9ACTN</name>
<feature type="transmembrane region" description="Helical" evidence="1">
    <location>
        <begin position="215"/>
        <end position="234"/>
    </location>
</feature>
<organism evidence="2 3">
    <name type="scientific">Actinomadura algeriensis</name>
    <dbReference type="NCBI Taxonomy" id="1679523"/>
    <lineage>
        <taxon>Bacteria</taxon>
        <taxon>Bacillati</taxon>
        <taxon>Actinomycetota</taxon>
        <taxon>Actinomycetes</taxon>
        <taxon>Streptosporangiales</taxon>
        <taxon>Thermomonosporaceae</taxon>
        <taxon>Actinomadura</taxon>
    </lineage>
</organism>
<dbReference type="EMBL" id="JADBDZ010000001">
    <property type="protein sequence ID" value="MBE1533294.1"/>
    <property type="molecule type" value="Genomic_DNA"/>
</dbReference>
<feature type="transmembrane region" description="Helical" evidence="1">
    <location>
        <begin position="240"/>
        <end position="261"/>
    </location>
</feature>
<proteinExistence type="predicted"/>
<evidence type="ECO:0000256" key="1">
    <source>
        <dbReference type="SAM" id="Phobius"/>
    </source>
</evidence>
<keyword evidence="3" id="KW-1185">Reference proteome</keyword>
<protein>
    <submittedName>
        <fullName evidence="2">Uncharacterized protein</fullName>
    </submittedName>
</protein>
<dbReference type="RefSeq" id="WP_192759867.1">
    <property type="nucleotide sequence ID" value="NZ_JADBDZ010000001.1"/>
</dbReference>
<comment type="caution">
    <text evidence="2">The sequence shown here is derived from an EMBL/GenBank/DDBJ whole genome shotgun (WGS) entry which is preliminary data.</text>
</comment>
<feature type="transmembrane region" description="Helical" evidence="1">
    <location>
        <begin position="15"/>
        <end position="37"/>
    </location>
</feature>
<keyword evidence="1" id="KW-1133">Transmembrane helix</keyword>
<accession>A0ABR9JSB9</accession>
<sequence>MPVKLLGLDTVEGRVRALAALALVALAVLVVSAGTAVGDGREGARTLGEREGPLAEDISDMYLALADMDAQVTRVLLTGGEAGWLCAPEVDGSSCERSGERYMYDIRREDAQRAALSATRLAREDETRLRTVQSVLNTLHDYDRHVQAAMDAAAGSDGAVTALPEEAVREYRTATALMTRELLPEASNLVVDSAADVTTAHEEERSAVLAGRLRVLIAGLAVLAAVGSLQVYLARRFRRLLSVPLAAALVGALALTVTTAARLSTDADRLRAAKTAGLDPVVALTRVQALSTSMDTDRARQIVDPDNAGRYDHRYLDKSQTILYLSDANGLDAYYRELTRSDPRAVDFGGHFGVRARLGVTYGGGFDELLSAYRSYQDHNRNVRELVDDGRLDAAARAQLDPRWRPLAHPTFRAYDTELDARISHHQYRRVHAAMRAEESLRPMIWLLPAAALAVGVLVVAGVWPRLAEYR</sequence>
<dbReference type="Proteomes" id="UP000627838">
    <property type="component" value="Unassembled WGS sequence"/>
</dbReference>
<feature type="transmembrane region" description="Helical" evidence="1">
    <location>
        <begin position="445"/>
        <end position="464"/>
    </location>
</feature>
<reference evidence="2 3" key="1">
    <citation type="submission" date="2020-10" db="EMBL/GenBank/DDBJ databases">
        <title>Sequencing the genomes of 1000 actinobacteria strains.</title>
        <authorList>
            <person name="Klenk H.-P."/>
        </authorList>
    </citation>
    <scope>NUCLEOTIDE SEQUENCE [LARGE SCALE GENOMIC DNA]</scope>
    <source>
        <strain evidence="2 3">DSM 46744</strain>
    </source>
</reference>
<keyword evidence="1" id="KW-0812">Transmembrane</keyword>
<gene>
    <name evidence="2" type="ORF">H4W34_003127</name>
</gene>
<evidence type="ECO:0000313" key="3">
    <source>
        <dbReference type="Proteomes" id="UP000627838"/>
    </source>
</evidence>
<keyword evidence="1" id="KW-0472">Membrane</keyword>